<dbReference type="PANTHER" id="PTHR31563">
    <property type="entry name" value="ION CHANNEL POLLUX-RELATED"/>
    <property type="match status" value="1"/>
</dbReference>
<keyword evidence="7" id="KW-0407">Ion channel</keyword>
<feature type="compositionally biased region" description="Basic and acidic residues" evidence="8">
    <location>
        <begin position="429"/>
        <end position="441"/>
    </location>
</feature>
<feature type="region of interest" description="Disordered" evidence="8">
    <location>
        <begin position="420"/>
        <end position="453"/>
    </location>
</feature>
<feature type="region of interest" description="Disordered" evidence="8">
    <location>
        <begin position="712"/>
        <end position="731"/>
    </location>
</feature>
<sequence>MRHVPERMNAGTVTACRGTAGRTLRVQVSTAVGGGSQGAGLEGQRQARASLTERMRYRFDSTLARSTGRLVGWLAVTCLGIVVPASAVLVWTDPSSPASLTGRLAAVGRVSAETLRLGAVTGAPLRMLLSVLLGLVALLYVSTLIGLITSGLTDRIVELRRGRSTVVEAGHSVVLGWSEQVFTVVAELIAARAHRRWGAVVVLADRDRTEMEEALTAVLGPARATRLICRSGSPADPEALTTVSPRTAHAVLVLPGTSAAGDAESVRTLLALRAVLGESPGPRVVACVRDERYRTAARLAAGTGGVVLESDRTAARLIARSALQPGLAPVLRELLDFDGEEFHLAADHGRAGRRFGDVLLDCVTAAVVGLVRPDGTTLLNPPPDTVIAAEDRLVVVAPDDEAVRWDAEAFPVDERTVSGDAKAVPGDVGVERWGDGRHPADRPAPAEGGSEAAEPSRFLLLGWNHRGPHLVEQLRSGARPGSVLHVVTDPAEPVRPPLPLPEPRRDGAPADGLAVTFGTADPTSPTALRALEPGSYDRVVVLGPEPDPLSGLDRPDDRTLVVLLILRSLAQESGRAVPVVAELADERNRPLAPLGPGCEAVVGGQLTGLLMAQVSQNGELAAVFEELFTAGGSTLRLRPAHRYVPPERPASFAAVVAAARERGECAIGYRGAEHEGTPPSHGVRLNPPKSRTRLWSAGDDVVVIVTEGRTGDTRGATAGPTAVHGAAADVP</sequence>
<reference evidence="11 12" key="1">
    <citation type="submission" date="2023-07" db="EMBL/GenBank/DDBJ databases">
        <title>Comparative genomics of wheat-associated soil bacteria to identify genetic determinants of phenazine resistance.</title>
        <authorList>
            <person name="Mouncey N."/>
        </authorList>
    </citation>
    <scope>NUCLEOTIDE SEQUENCE [LARGE SCALE GENOMIC DNA]</scope>
    <source>
        <strain evidence="11 12">W4I19-2</strain>
    </source>
</reference>
<dbReference type="InterPro" id="IPR044849">
    <property type="entry name" value="CASTOR/POLLUX/SYM8-like"/>
</dbReference>
<feature type="transmembrane region" description="Helical" evidence="9">
    <location>
        <begin position="127"/>
        <end position="153"/>
    </location>
</feature>
<dbReference type="Gene3D" id="3.40.50.720">
    <property type="entry name" value="NAD(P)-binding Rossmann-like Domain"/>
    <property type="match status" value="2"/>
</dbReference>
<gene>
    <name evidence="11" type="ORF">QFZ56_000525</name>
</gene>
<comment type="caution">
    <text evidence="11">The sequence shown here is derived from an EMBL/GenBank/DDBJ whole genome shotgun (WGS) entry which is preliminary data.</text>
</comment>
<dbReference type="EMBL" id="JAUSYA010000001">
    <property type="protein sequence ID" value="MDQ0681562.1"/>
    <property type="molecule type" value="Genomic_DNA"/>
</dbReference>
<evidence type="ECO:0000256" key="9">
    <source>
        <dbReference type="SAM" id="Phobius"/>
    </source>
</evidence>
<comment type="subcellular location">
    <subcellularLocation>
        <location evidence="1">Endomembrane system</location>
        <topology evidence="1">Multi-pass membrane protein</topology>
    </subcellularLocation>
</comment>
<keyword evidence="2" id="KW-0813">Transport</keyword>
<feature type="region of interest" description="Disordered" evidence="8">
    <location>
        <begin position="671"/>
        <end position="691"/>
    </location>
</feature>
<proteinExistence type="predicted"/>
<evidence type="ECO:0000256" key="1">
    <source>
        <dbReference type="ARBA" id="ARBA00004127"/>
    </source>
</evidence>
<evidence type="ECO:0000256" key="5">
    <source>
        <dbReference type="ARBA" id="ARBA00023065"/>
    </source>
</evidence>
<keyword evidence="6 9" id="KW-0472">Membrane</keyword>
<dbReference type="PANTHER" id="PTHR31563:SF10">
    <property type="entry name" value="ION CHANNEL POLLUX-RELATED"/>
    <property type="match status" value="1"/>
</dbReference>
<dbReference type="SUPFAM" id="SSF51735">
    <property type="entry name" value="NAD(P)-binding Rossmann-fold domains"/>
    <property type="match status" value="1"/>
</dbReference>
<evidence type="ECO:0000313" key="11">
    <source>
        <dbReference type="EMBL" id="MDQ0681562.1"/>
    </source>
</evidence>
<keyword evidence="12" id="KW-1185">Reference proteome</keyword>
<dbReference type="InterPro" id="IPR010420">
    <property type="entry name" value="CASTOR/POLLUX/SYM8_dom"/>
</dbReference>
<evidence type="ECO:0000259" key="10">
    <source>
        <dbReference type="PROSITE" id="PS51202"/>
    </source>
</evidence>
<evidence type="ECO:0000313" key="12">
    <source>
        <dbReference type="Proteomes" id="UP001243364"/>
    </source>
</evidence>
<feature type="compositionally biased region" description="Low complexity" evidence="8">
    <location>
        <begin position="713"/>
        <end position="722"/>
    </location>
</feature>
<feature type="compositionally biased region" description="Low complexity" evidence="8">
    <location>
        <begin position="443"/>
        <end position="453"/>
    </location>
</feature>
<keyword evidence="5" id="KW-0406">Ion transport</keyword>
<name>A0ABU0PT41_STRAH</name>
<dbReference type="PROSITE" id="PS51202">
    <property type="entry name" value="RCK_C"/>
    <property type="match status" value="1"/>
</dbReference>
<evidence type="ECO:0000256" key="8">
    <source>
        <dbReference type="SAM" id="MobiDB-lite"/>
    </source>
</evidence>
<feature type="domain" description="RCK C-terminal" evidence="10">
    <location>
        <begin position="327"/>
        <end position="411"/>
    </location>
</feature>
<organism evidence="11 12">
    <name type="scientific">Streptomyces achromogenes</name>
    <dbReference type="NCBI Taxonomy" id="67255"/>
    <lineage>
        <taxon>Bacteria</taxon>
        <taxon>Bacillati</taxon>
        <taxon>Actinomycetota</taxon>
        <taxon>Actinomycetes</taxon>
        <taxon>Kitasatosporales</taxon>
        <taxon>Streptomycetaceae</taxon>
        <taxon>Streptomyces</taxon>
    </lineage>
</organism>
<keyword evidence="4 9" id="KW-1133">Transmembrane helix</keyword>
<accession>A0ABU0PT41</accession>
<keyword evidence="3 9" id="KW-0812">Transmembrane</keyword>
<protein>
    <submittedName>
        <fullName evidence="11">Trk K+ transport system NAD-binding subunit</fullName>
    </submittedName>
</protein>
<feature type="transmembrane region" description="Helical" evidence="9">
    <location>
        <begin position="70"/>
        <end position="91"/>
    </location>
</feature>
<evidence type="ECO:0000256" key="6">
    <source>
        <dbReference type="ARBA" id="ARBA00023136"/>
    </source>
</evidence>
<dbReference type="InterPro" id="IPR036721">
    <property type="entry name" value="RCK_C_sf"/>
</dbReference>
<evidence type="ECO:0000256" key="7">
    <source>
        <dbReference type="ARBA" id="ARBA00023303"/>
    </source>
</evidence>
<dbReference type="InterPro" id="IPR006037">
    <property type="entry name" value="RCK_C"/>
</dbReference>
<evidence type="ECO:0000256" key="2">
    <source>
        <dbReference type="ARBA" id="ARBA00022448"/>
    </source>
</evidence>
<dbReference type="Proteomes" id="UP001243364">
    <property type="component" value="Unassembled WGS sequence"/>
</dbReference>
<dbReference type="Pfam" id="PF06241">
    <property type="entry name" value="Castor_Poll_mid"/>
    <property type="match status" value="1"/>
</dbReference>
<evidence type="ECO:0000256" key="4">
    <source>
        <dbReference type="ARBA" id="ARBA00022989"/>
    </source>
</evidence>
<dbReference type="SUPFAM" id="SSF116726">
    <property type="entry name" value="TrkA C-terminal domain-like"/>
    <property type="match status" value="1"/>
</dbReference>
<evidence type="ECO:0000256" key="3">
    <source>
        <dbReference type="ARBA" id="ARBA00022692"/>
    </source>
</evidence>
<dbReference type="InterPro" id="IPR036291">
    <property type="entry name" value="NAD(P)-bd_dom_sf"/>
</dbReference>